<evidence type="ECO:0008006" key="2">
    <source>
        <dbReference type="Google" id="ProtNLM"/>
    </source>
</evidence>
<organism evidence="1">
    <name type="scientific">marine metagenome</name>
    <dbReference type="NCBI Taxonomy" id="408172"/>
    <lineage>
        <taxon>unclassified sequences</taxon>
        <taxon>metagenomes</taxon>
        <taxon>ecological metagenomes</taxon>
    </lineage>
</organism>
<dbReference type="SMART" id="SM00855">
    <property type="entry name" value="PGAM"/>
    <property type="match status" value="1"/>
</dbReference>
<dbReference type="InterPro" id="IPR029033">
    <property type="entry name" value="His_PPase_superfam"/>
</dbReference>
<accession>A0A381RPX0</accession>
<name>A0A381RPX0_9ZZZZ</name>
<dbReference type="Gene3D" id="3.40.50.1240">
    <property type="entry name" value="Phosphoglycerate mutase-like"/>
    <property type="match status" value="1"/>
</dbReference>
<dbReference type="CDD" id="cd07040">
    <property type="entry name" value="HP"/>
    <property type="match status" value="1"/>
</dbReference>
<dbReference type="Pfam" id="PF00300">
    <property type="entry name" value="His_Phos_1"/>
    <property type="match status" value="1"/>
</dbReference>
<dbReference type="InterPro" id="IPR013078">
    <property type="entry name" value="His_Pase_superF_clade-1"/>
</dbReference>
<sequence>MYGDATLAQVEAMANEGCTHMVLLMRHSAREFNPDVHDLENPLTDEGRELSQRLGRQLPKAYTLRGYASPAGRCVETAQLCLDGHAAEGGSSTRVRPVEGLGVFYVLDQMKMYRVMRDMGSLQQFVSAWSDRTIPQDALIPAQEAARILMRVVSEKLSQSVGEKQIDVCVSHDLSLYLVRDRLLSESPDQGPVEFLDALLAFRRDDRVWLQSARTNPVDITAELGR</sequence>
<dbReference type="SUPFAM" id="SSF53254">
    <property type="entry name" value="Phosphoglycerate mutase-like"/>
    <property type="match status" value="1"/>
</dbReference>
<dbReference type="EMBL" id="UINC01002189">
    <property type="protein sequence ID" value="SUZ93935.1"/>
    <property type="molecule type" value="Genomic_DNA"/>
</dbReference>
<protein>
    <recommendedName>
        <fullName evidence="2">Histidine phosphatase family protein</fullName>
    </recommendedName>
</protein>
<gene>
    <name evidence="1" type="ORF">METZ01_LOCUS46789</name>
</gene>
<evidence type="ECO:0000313" key="1">
    <source>
        <dbReference type="EMBL" id="SUZ93935.1"/>
    </source>
</evidence>
<reference evidence="1" key="1">
    <citation type="submission" date="2018-05" db="EMBL/GenBank/DDBJ databases">
        <authorList>
            <person name="Lanie J.A."/>
            <person name="Ng W.-L."/>
            <person name="Kazmierczak K.M."/>
            <person name="Andrzejewski T.M."/>
            <person name="Davidsen T.M."/>
            <person name="Wayne K.J."/>
            <person name="Tettelin H."/>
            <person name="Glass J.I."/>
            <person name="Rusch D."/>
            <person name="Podicherti R."/>
            <person name="Tsui H.-C.T."/>
            <person name="Winkler M.E."/>
        </authorList>
    </citation>
    <scope>NUCLEOTIDE SEQUENCE</scope>
</reference>
<proteinExistence type="predicted"/>
<dbReference type="AlphaFoldDB" id="A0A381RPX0"/>